<evidence type="ECO:0000313" key="3">
    <source>
        <dbReference type="EMBL" id="MEB3429185.1"/>
    </source>
</evidence>
<name>A0AAW9MXQ0_9FIRM</name>
<evidence type="ECO:0000259" key="2">
    <source>
        <dbReference type="Pfam" id="PF13476"/>
    </source>
</evidence>
<dbReference type="Gene3D" id="3.40.50.300">
    <property type="entry name" value="P-loop containing nucleotide triphosphate hydrolases"/>
    <property type="match status" value="2"/>
</dbReference>
<dbReference type="GO" id="GO:0006302">
    <property type="term" value="P:double-strand break repair"/>
    <property type="evidence" value="ECO:0007669"/>
    <property type="project" value="InterPro"/>
</dbReference>
<feature type="coiled-coil region" evidence="1">
    <location>
        <begin position="234"/>
        <end position="373"/>
    </location>
</feature>
<keyword evidence="1" id="KW-0175">Coiled coil</keyword>
<keyword evidence="4" id="KW-1185">Reference proteome</keyword>
<dbReference type="Proteomes" id="UP001357733">
    <property type="component" value="Unassembled WGS sequence"/>
</dbReference>
<evidence type="ECO:0000313" key="4">
    <source>
        <dbReference type="Proteomes" id="UP001357733"/>
    </source>
</evidence>
<dbReference type="GO" id="GO:0016887">
    <property type="term" value="F:ATP hydrolysis activity"/>
    <property type="evidence" value="ECO:0007669"/>
    <property type="project" value="InterPro"/>
</dbReference>
<protein>
    <submittedName>
        <fullName evidence="3">AAA family ATPase</fullName>
    </submittedName>
</protein>
<dbReference type="InterPro" id="IPR038729">
    <property type="entry name" value="Rad50/SbcC_AAA"/>
</dbReference>
<dbReference type="InterPro" id="IPR027417">
    <property type="entry name" value="P-loop_NTPase"/>
</dbReference>
<sequence>MKINSFTTNNFAGLKNFKRDFSRGLNLIYAPNESGKSTLIDAIFMTLFKNENISRNLKKDINFEKTYINLQISDTIDARLDFSIGESNFILEKSWGEKHSTKLILDGMTINDSKQIDKILREKLVFGESFYRSIIFNSQKEKNEAFKFFYENQEVRDDVLGFFNQALMELGGVSINRFENILNEKIKTYEGNWDINRNGPKNNRGIENPYTRGNGIVINLFYEKEQAIKRFKDSKMVEDELDRVSKILTDLKEKVSRLTLSIDSYNNILPDILKRQNLDIEIKNSNLELKKLKDIKNEWEKLEKSITDIDGNLDKDNKEYKKLLEELEKLKLVEKKENISKLLEEISLIDSEIDRESKKIASIKVTKEDLERLKFIESEIEKLSLRINSTKFKLNILKDSKDLKLKDIEDKEIIKKQSILTSGYLKIITKDADLEIVAENIDPKQIKEDLCKFKTLRKECLEKFAAENLSHLEKILSNKKEISDNINNLKFKRETFLQGRDKKELEESLIKLKDLKSSFKEDDLRAKTNILEENIKRAKIDLGIKKNRIENLISIYSDKDNLFDLIVNESAKVKTFEKELASLKKLPSDFKSTGEFIERLDILSKEKDASIKEKNQFEIDYNNLSRRLSGESSEEIQKDIKEKEDDFRSSLEILDKLYLIKNKFYQTLDEMREDPLSKHREVFKSYLNEIDENLKISSDGERIITKGYELDYDLLSKGTKDSVSLAFRLSLIKTMLEDEALIFLDDSINDLDDSRRLEAIKLFKKFANNSQLIFFTASSEIKGLFEEEFNDEI</sequence>
<evidence type="ECO:0000256" key="1">
    <source>
        <dbReference type="SAM" id="Coils"/>
    </source>
</evidence>
<proteinExistence type="predicted"/>
<dbReference type="PANTHER" id="PTHR41259">
    <property type="entry name" value="DOUBLE-STRAND BREAK REPAIR RAD50 ATPASE, PUTATIVE-RELATED"/>
    <property type="match status" value="1"/>
</dbReference>
<dbReference type="PANTHER" id="PTHR41259:SF1">
    <property type="entry name" value="DOUBLE-STRAND BREAK REPAIR RAD50 ATPASE, PUTATIVE-RELATED"/>
    <property type="match status" value="1"/>
</dbReference>
<comment type="caution">
    <text evidence="3">The sequence shown here is derived from an EMBL/GenBank/DDBJ whole genome shotgun (WGS) entry which is preliminary data.</text>
</comment>
<dbReference type="SUPFAM" id="SSF52540">
    <property type="entry name" value="P-loop containing nucleoside triphosphate hydrolases"/>
    <property type="match status" value="1"/>
</dbReference>
<dbReference type="AlphaFoldDB" id="A0AAW9MXQ0"/>
<dbReference type="EMBL" id="JAYKOT010000003">
    <property type="protein sequence ID" value="MEB3429185.1"/>
    <property type="molecule type" value="Genomic_DNA"/>
</dbReference>
<feature type="domain" description="Rad50/SbcC-type AAA" evidence="2">
    <location>
        <begin position="9"/>
        <end position="345"/>
    </location>
</feature>
<dbReference type="Pfam" id="PF13476">
    <property type="entry name" value="AAA_23"/>
    <property type="match status" value="1"/>
</dbReference>
<accession>A0AAW9MXQ0</accession>
<dbReference type="RefSeq" id="WP_324619380.1">
    <property type="nucleotide sequence ID" value="NZ_JAYKOT010000003.1"/>
</dbReference>
<gene>
    <name evidence="3" type="ORF">VLK81_03960</name>
</gene>
<feature type="coiled-coil region" evidence="1">
    <location>
        <begin position="472"/>
        <end position="541"/>
    </location>
</feature>
<organism evidence="3 4">
    <name type="scientific">Citroniella saccharovorans</name>
    <dbReference type="NCBI Taxonomy" id="2053367"/>
    <lineage>
        <taxon>Bacteria</taxon>
        <taxon>Bacillati</taxon>
        <taxon>Bacillota</taxon>
        <taxon>Tissierellia</taxon>
        <taxon>Tissierellales</taxon>
        <taxon>Peptoniphilaceae</taxon>
        <taxon>Citroniella</taxon>
    </lineage>
</organism>
<reference evidence="3 4" key="1">
    <citation type="submission" date="2024-01" db="EMBL/GenBank/DDBJ databases">
        <title>Complete genome sequence of Citroniella saccharovorans strain M6.X9, isolated from human fecal sample.</title>
        <authorList>
            <person name="Cheng G."/>
            <person name="Westerholm M."/>
            <person name="Schnurer A."/>
        </authorList>
    </citation>
    <scope>NUCLEOTIDE SEQUENCE [LARGE SCALE GENOMIC DNA]</scope>
    <source>
        <strain evidence="3 4">DSM 29873</strain>
    </source>
</reference>